<evidence type="ECO:0000313" key="3">
    <source>
        <dbReference type="EMBL" id="ANY67958.1"/>
    </source>
</evidence>
<keyword evidence="1" id="KW-0233">DNA recombination</keyword>
<accession>A0A1B2DJS6</accession>
<evidence type="ECO:0000256" key="1">
    <source>
        <dbReference type="ARBA" id="ARBA00023172"/>
    </source>
</evidence>
<evidence type="ECO:0000259" key="2">
    <source>
        <dbReference type="PROSITE" id="PS51898"/>
    </source>
</evidence>
<dbReference type="InterPro" id="IPR011010">
    <property type="entry name" value="DNA_brk_join_enz"/>
</dbReference>
<dbReference type="InterPro" id="IPR002104">
    <property type="entry name" value="Integrase_catalytic"/>
</dbReference>
<proteinExistence type="predicted"/>
<feature type="domain" description="Tyr recombinase" evidence="2">
    <location>
        <begin position="1"/>
        <end position="74"/>
    </location>
</feature>
<dbReference type="EMBL" id="CP016808">
    <property type="protein sequence ID" value="ANY67958.1"/>
    <property type="molecule type" value="Genomic_DNA"/>
</dbReference>
<reference evidence="3" key="1">
    <citation type="submission" date="2016-08" db="EMBL/GenBank/DDBJ databases">
        <title>Complete Genome Seqeunce of Paenibacillus sp. BIHB 4019 from tea rhizoplane.</title>
        <authorList>
            <person name="Thakur R."/>
            <person name="Swarnkar M.K."/>
            <person name="Gulati A."/>
        </authorList>
    </citation>
    <scope>NUCLEOTIDE SEQUENCE [LARGE SCALE GENOMIC DNA]</scope>
    <source>
        <strain evidence="3">BIHB4019</strain>
    </source>
</reference>
<dbReference type="InterPro" id="IPR013762">
    <property type="entry name" value="Integrase-like_cat_sf"/>
</dbReference>
<dbReference type="GO" id="GO:0015074">
    <property type="term" value="P:DNA integration"/>
    <property type="evidence" value="ECO:0007669"/>
    <property type="project" value="InterPro"/>
</dbReference>
<dbReference type="Pfam" id="PF00589">
    <property type="entry name" value="Phage_integrase"/>
    <property type="match status" value="1"/>
</dbReference>
<gene>
    <name evidence="3" type="ORF">BBD42_16860</name>
</gene>
<name>A0A1B2DJS6_9BACL</name>
<dbReference type="GO" id="GO:0003677">
    <property type="term" value="F:DNA binding"/>
    <property type="evidence" value="ECO:0007669"/>
    <property type="project" value="InterPro"/>
</dbReference>
<dbReference type="PROSITE" id="PS51898">
    <property type="entry name" value="TYR_RECOMBINASE"/>
    <property type="match status" value="1"/>
</dbReference>
<dbReference type="AlphaFoldDB" id="A0A1B2DJS6"/>
<sequence>MKHTLQYTYKKMKVEKISITRISPHGFRHTHATVLINNGVPPKTIADRLGNTVEMVYKVYGHSYKELENRAVVIFTETLTGAVGASAGAE</sequence>
<protein>
    <recommendedName>
        <fullName evidence="2">Tyr recombinase domain-containing protein</fullName>
    </recommendedName>
</protein>
<dbReference type="Gene3D" id="1.10.443.10">
    <property type="entry name" value="Intergrase catalytic core"/>
    <property type="match status" value="1"/>
</dbReference>
<organism evidence="3">
    <name type="scientific">Paenibacillus sp. BIHB 4019</name>
    <dbReference type="NCBI Taxonomy" id="1870819"/>
    <lineage>
        <taxon>Bacteria</taxon>
        <taxon>Bacillati</taxon>
        <taxon>Bacillota</taxon>
        <taxon>Bacilli</taxon>
        <taxon>Bacillales</taxon>
        <taxon>Paenibacillaceae</taxon>
        <taxon>Paenibacillus</taxon>
    </lineage>
</organism>
<dbReference type="SUPFAM" id="SSF56349">
    <property type="entry name" value="DNA breaking-rejoining enzymes"/>
    <property type="match status" value="1"/>
</dbReference>
<dbReference type="GO" id="GO:0006310">
    <property type="term" value="P:DNA recombination"/>
    <property type="evidence" value="ECO:0007669"/>
    <property type="project" value="UniProtKB-KW"/>
</dbReference>